<comment type="similarity">
    <text evidence="2">Belongs to the EamA transporter family.</text>
</comment>
<dbReference type="Pfam" id="PF00892">
    <property type="entry name" value="EamA"/>
    <property type="match status" value="2"/>
</dbReference>
<dbReference type="RefSeq" id="WP_301725606.1">
    <property type="nucleotide sequence ID" value="NZ_JAUJWW010000001.1"/>
</dbReference>
<sequence length="296" mass="31360">MNYWPYIWVLIGAMLWGTTGTAQSFIDGTAHPLTIGALRLSIGGFTLLAFVLWTKKLKLRSIPWKAVLLSAATMALFQPLFFSSVQLTGIAIGTVVAIGSAPVFSGILEWAVLKRKPDRIWSMATGLAIIGCLLLFADKDAPAVDPAGILLALGAGLSFATYAGVSKKVLERMDAVPAVAVIFSLSALYLMPFLFFFDLSYIAAPENLGVILYLGLGATSLSYILFSSGLKLIPSSSAVTLSLAEPMTAALLGVFIVGEVLTGIAWVGVLLLLGGILVLTFGRKKADSKRKALSIE</sequence>
<dbReference type="InterPro" id="IPR000620">
    <property type="entry name" value="EamA_dom"/>
</dbReference>
<gene>
    <name evidence="9" type="ORF">QWY15_05005</name>
</gene>
<keyword evidence="6 7" id="KW-0472">Membrane</keyword>
<dbReference type="InterPro" id="IPR037185">
    <property type="entry name" value="EmrE-like"/>
</dbReference>
<evidence type="ECO:0000313" key="10">
    <source>
        <dbReference type="Proteomes" id="UP001172054"/>
    </source>
</evidence>
<evidence type="ECO:0000256" key="2">
    <source>
        <dbReference type="ARBA" id="ARBA00007362"/>
    </source>
</evidence>
<feature type="transmembrane region" description="Helical" evidence="7">
    <location>
        <begin position="263"/>
        <end position="281"/>
    </location>
</feature>
<comment type="caution">
    <text evidence="9">The sequence shown here is derived from an EMBL/GenBank/DDBJ whole genome shotgun (WGS) entry which is preliminary data.</text>
</comment>
<protein>
    <submittedName>
        <fullName evidence="9">EamA family transporter</fullName>
    </submittedName>
</protein>
<feature type="transmembrane region" description="Helical" evidence="7">
    <location>
        <begin position="143"/>
        <end position="163"/>
    </location>
</feature>
<feature type="transmembrane region" description="Helical" evidence="7">
    <location>
        <begin position="66"/>
        <end position="84"/>
    </location>
</feature>
<feature type="transmembrane region" description="Helical" evidence="7">
    <location>
        <begin position="208"/>
        <end position="226"/>
    </location>
</feature>
<evidence type="ECO:0000256" key="4">
    <source>
        <dbReference type="ARBA" id="ARBA00022692"/>
    </source>
</evidence>
<feature type="domain" description="EamA" evidence="8">
    <location>
        <begin position="4"/>
        <end position="136"/>
    </location>
</feature>
<feature type="domain" description="EamA" evidence="8">
    <location>
        <begin position="147"/>
        <end position="280"/>
    </location>
</feature>
<feature type="transmembrane region" description="Helical" evidence="7">
    <location>
        <begin position="120"/>
        <end position="137"/>
    </location>
</feature>
<evidence type="ECO:0000256" key="3">
    <source>
        <dbReference type="ARBA" id="ARBA00022475"/>
    </source>
</evidence>
<name>A0ABT8MP54_9BACL</name>
<evidence type="ECO:0000313" key="9">
    <source>
        <dbReference type="EMBL" id="MDN7226651.1"/>
    </source>
</evidence>
<reference evidence="9 10" key="1">
    <citation type="submission" date="2023-06" db="EMBL/GenBank/DDBJ databases">
        <title>Novel species in genus Planococcus.</title>
        <authorList>
            <person name="Ning S."/>
        </authorList>
    </citation>
    <scope>NUCLEOTIDE SEQUENCE [LARGE SCALE GENOMIC DNA]</scope>
    <source>
        <strain evidence="9 10">N064</strain>
    </source>
</reference>
<keyword evidence="3" id="KW-1003">Cell membrane</keyword>
<feature type="transmembrane region" description="Helical" evidence="7">
    <location>
        <begin position="238"/>
        <end position="257"/>
    </location>
</feature>
<feature type="transmembrane region" description="Helical" evidence="7">
    <location>
        <begin position="175"/>
        <end position="196"/>
    </location>
</feature>
<evidence type="ECO:0000256" key="7">
    <source>
        <dbReference type="SAM" id="Phobius"/>
    </source>
</evidence>
<comment type="subcellular location">
    <subcellularLocation>
        <location evidence="1">Cell membrane</location>
        <topology evidence="1">Multi-pass membrane protein</topology>
    </subcellularLocation>
</comment>
<dbReference type="SUPFAM" id="SSF103481">
    <property type="entry name" value="Multidrug resistance efflux transporter EmrE"/>
    <property type="match status" value="2"/>
</dbReference>
<dbReference type="PANTHER" id="PTHR32322">
    <property type="entry name" value="INNER MEMBRANE TRANSPORTER"/>
    <property type="match status" value="1"/>
</dbReference>
<proteinExistence type="inferred from homology"/>
<evidence type="ECO:0000256" key="5">
    <source>
        <dbReference type="ARBA" id="ARBA00022989"/>
    </source>
</evidence>
<dbReference type="EMBL" id="JAUJWW010000001">
    <property type="protein sequence ID" value="MDN7226651.1"/>
    <property type="molecule type" value="Genomic_DNA"/>
</dbReference>
<evidence type="ECO:0000256" key="6">
    <source>
        <dbReference type="ARBA" id="ARBA00023136"/>
    </source>
</evidence>
<keyword evidence="10" id="KW-1185">Reference proteome</keyword>
<feature type="transmembrane region" description="Helical" evidence="7">
    <location>
        <begin position="90"/>
        <end position="113"/>
    </location>
</feature>
<keyword evidence="5 7" id="KW-1133">Transmembrane helix</keyword>
<evidence type="ECO:0000259" key="8">
    <source>
        <dbReference type="Pfam" id="PF00892"/>
    </source>
</evidence>
<dbReference type="PANTHER" id="PTHR32322:SF18">
    <property type="entry name" value="S-ADENOSYLMETHIONINE_S-ADENOSYLHOMOCYSTEINE TRANSPORTER"/>
    <property type="match status" value="1"/>
</dbReference>
<dbReference type="InterPro" id="IPR050638">
    <property type="entry name" value="AA-Vitamin_Transporters"/>
</dbReference>
<organism evidence="9 10">
    <name type="scientific">Planococcus liqunii</name>
    <dbReference type="NCBI Taxonomy" id="3058394"/>
    <lineage>
        <taxon>Bacteria</taxon>
        <taxon>Bacillati</taxon>
        <taxon>Bacillota</taxon>
        <taxon>Bacilli</taxon>
        <taxon>Bacillales</taxon>
        <taxon>Caryophanaceae</taxon>
        <taxon>Planococcus</taxon>
    </lineage>
</organism>
<keyword evidence="4 7" id="KW-0812">Transmembrane</keyword>
<feature type="transmembrane region" description="Helical" evidence="7">
    <location>
        <begin position="32"/>
        <end position="54"/>
    </location>
</feature>
<accession>A0ABT8MP54</accession>
<dbReference type="Proteomes" id="UP001172054">
    <property type="component" value="Unassembled WGS sequence"/>
</dbReference>
<evidence type="ECO:0000256" key="1">
    <source>
        <dbReference type="ARBA" id="ARBA00004651"/>
    </source>
</evidence>